<evidence type="ECO:0000313" key="1">
    <source>
        <dbReference type="EMBL" id="SPS02542.1"/>
    </source>
</evidence>
<dbReference type="EMBL" id="OVTA01000078">
    <property type="protein sequence ID" value="SPS02542.1"/>
    <property type="molecule type" value="Genomic_DNA"/>
</dbReference>
<organism evidence="1 2">
    <name type="scientific">Cupriavidus taiwanensis</name>
    <dbReference type="NCBI Taxonomy" id="164546"/>
    <lineage>
        <taxon>Bacteria</taxon>
        <taxon>Pseudomonadati</taxon>
        <taxon>Pseudomonadota</taxon>
        <taxon>Betaproteobacteria</taxon>
        <taxon>Burkholderiales</taxon>
        <taxon>Burkholderiaceae</taxon>
        <taxon>Cupriavidus</taxon>
    </lineage>
</organism>
<sequence>MRPAATGGRARCRRVPRADLALLFPARATQYIEGAAAGCSEVDVTAQPAPPSGDSFSCVSGHHTARGCCGRRVIA</sequence>
<gene>
    <name evidence="1" type="ORF">CBM2634_U150004</name>
</gene>
<proteinExistence type="predicted"/>
<dbReference type="Proteomes" id="UP000256805">
    <property type="component" value="Unassembled WGS sequence"/>
</dbReference>
<evidence type="ECO:0000313" key="2">
    <source>
        <dbReference type="Proteomes" id="UP000256805"/>
    </source>
</evidence>
<dbReference type="AlphaFoldDB" id="A0A375JCM1"/>
<protein>
    <submittedName>
        <fullName evidence="1">Uncharacterized protein</fullName>
    </submittedName>
</protein>
<name>A0A375JCM1_9BURK</name>
<accession>A0A375JCM1</accession>
<reference evidence="1 2" key="1">
    <citation type="submission" date="2018-01" db="EMBL/GenBank/DDBJ databases">
        <authorList>
            <person name="Gaut B.S."/>
            <person name="Morton B.R."/>
            <person name="Clegg M.T."/>
            <person name="Duvall M.R."/>
        </authorList>
    </citation>
    <scope>NUCLEOTIDE SEQUENCE [LARGE SCALE GENOMIC DNA]</scope>
    <source>
        <strain evidence="1">Cupriavidus taiwanensis cmp 52</strain>
    </source>
</reference>